<keyword evidence="3" id="KW-1185">Reference proteome</keyword>
<accession>A0A1M7Y147</accession>
<evidence type="ECO:0000313" key="2">
    <source>
        <dbReference type="EMBL" id="SHO45293.1"/>
    </source>
</evidence>
<reference evidence="2 3" key="1">
    <citation type="submission" date="2016-12" db="EMBL/GenBank/DDBJ databases">
        <authorList>
            <person name="Song W.-J."/>
            <person name="Kurnit D.M."/>
        </authorList>
    </citation>
    <scope>NUCLEOTIDE SEQUENCE [LARGE SCALE GENOMIC DNA]</scope>
    <source>
        <strain evidence="2 3">DSM 18488</strain>
    </source>
</reference>
<dbReference type="RefSeq" id="WP_159441223.1">
    <property type="nucleotide sequence ID" value="NZ_FRFE01000004.1"/>
</dbReference>
<keyword evidence="1" id="KW-1133">Transmembrane helix</keyword>
<dbReference type="Proteomes" id="UP000184603">
    <property type="component" value="Unassembled WGS sequence"/>
</dbReference>
<evidence type="ECO:0000313" key="3">
    <source>
        <dbReference type="Proteomes" id="UP000184603"/>
    </source>
</evidence>
<proteinExistence type="predicted"/>
<dbReference type="EMBL" id="FRFE01000004">
    <property type="protein sequence ID" value="SHO45293.1"/>
    <property type="molecule type" value="Genomic_DNA"/>
</dbReference>
<sequence>MDALFTAVDVTGLSTNITTLMTAFIVIGLLFVARRYIGRTIKAPV</sequence>
<dbReference type="OrthoDB" id="9918617at2"/>
<feature type="transmembrane region" description="Helical" evidence="1">
    <location>
        <begin position="12"/>
        <end position="33"/>
    </location>
</feature>
<protein>
    <submittedName>
        <fullName evidence="2">Uncharacterized protein</fullName>
    </submittedName>
</protein>
<keyword evidence="1" id="KW-0472">Membrane</keyword>
<dbReference type="STRING" id="1121416.SAMN02745220_01024"/>
<name>A0A1M7Y147_9BACT</name>
<dbReference type="AlphaFoldDB" id="A0A1M7Y147"/>
<evidence type="ECO:0000256" key="1">
    <source>
        <dbReference type="SAM" id="Phobius"/>
    </source>
</evidence>
<gene>
    <name evidence="2" type="ORF">SAMN02745220_01024</name>
</gene>
<keyword evidence="1" id="KW-0812">Transmembrane</keyword>
<organism evidence="2 3">
    <name type="scientific">Desulfopila aestuarii DSM 18488</name>
    <dbReference type="NCBI Taxonomy" id="1121416"/>
    <lineage>
        <taxon>Bacteria</taxon>
        <taxon>Pseudomonadati</taxon>
        <taxon>Thermodesulfobacteriota</taxon>
        <taxon>Desulfobulbia</taxon>
        <taxon>Desulfobulbales</taxon>
        <taxon>Desulfocapsaceae</taxon>
        <taxon>Desulfopila</taxon>
    </lineage>
</organism>